<feature type="transmembrane region" description="Helical" evidence="6">
    <location>
        <begin position="251"/>
        <end position="270"/>
    </location>
</feature>
<evidence type="ECO:0000256" key="5">
    <source>
        <dbReference type="SAM" id="MobiDB-lite"/>
    </source>
</evidence>
<reference evidence="8" key="2">
    <citation type="submission" date="2015-01" db="EMBL/GenBank/DDBJ databases">
        <title>Evolutionary Origins and Diversification of the Mycorrhizal Mutualists.</title>
        <authorList>
            <consortium name="DOE Joint Genome Institute"/>
            <consortium name="Mycorrhizal Genomics Consortium"/>
            <person name="Kohler A."/>
            <person name="Kuo A."/>
            <person name="Nagy L.G."/>
            <person name="Floudas D."/>
            <person name="Copeland A."/>
            <person name="Barry K.W."/>
            <person name="Cichocki N."/>
            <person name="Veneault-Fourrey C."/>
            <person name="LaButti K."/>
            <person name="Lindquist E.A."/>
            <person name="Lipzen A."/>
            <person name="Lundell T."/>
            <person name="Morin E."/>
            <person name="Murat C."/>
            <person name="Riley R."/>
            <person name="Ohm R."/>
            <person name="Sun H."/>
            <person name="Tunlid A."/>
            <person name="Henrissat B."/>
            <person name="Grigoriev I.V."/>
            <person name="Hibbett D.S."/>
            <person name="Martin F."/>
        </authorList>
    </citation>
    <scope>NUCLEOTIDE SEQUENCE [LARGE SCALE GENOMIC DNA]</scope>
    <source>
        <strain evidence="8">Foug A</strain>
    </source>
</reference>
<gene>
    <name evidence="7" type="ORF">SCLCIDRAFT_1209680</name>
</gene>
<feature type="compositionally biased region" description="Low complexity" evidence="5">
    <location>
        <begin position="464"/>
        <end position="473"/>
    </location>
</feature>
<keyword evidence="2 6" id="KW-0812">Transmembrane</keyword>
<dbReference type="SUPFAM" id="SSF103473">
    <property type="entry name" value="MFS general substrate transporter"/>
    <property type="match status" value="1"/>
</dbReference>
<evidence type="ECO:0000256" key="3">
    <source>
        <dbReference type="ARBA" id="ARBA00022989"/>
    </source>
</evidence>
<feature type="compositionally biased region" description="Polar residues" evidence="5">
    <location>
        <begin position="1"/>
        <end position="11"/>
    </location>
</feature>
<dbReference type="InterPro" id="IPR036259">
    <property type="entry name" value="MFS_trans_sf"/>
</dbReference>
<dbReference type="EMBL" id="KN822010">
    <property type="protein sequence ID" value="KIM68260.1"/>
    <property type="molecule type" value="Genomic_DNA"/>
</dbReference>
<reference evidence="7 8" key="1">
    <citation type="submission" date="2014-04" db="EMBL/GenBank/DDBJ databases">
        <authorList>
            <consortium name="DOE Joint Genome Institute"/>
            <person name="Kuo A."/>
            <person name="Kohler A."/>
            <person name="Nagy L.G."/>
            <person name="Floudas D."/>
            <person name="Copeland A."/>
            <person name="Barry K.W."/>
            <person name="Cichocki N."/>
            <person name="Veneault-Fourrey C."/>
            <person name="LaButti K."/>
            <person name="Lindquist E.A."/>
            <person name="Lipzen A."/>
            <person name="Lundell T."/>
            <person name="Morin E."/>
            <person name="Murat C."/>
            <person name="Sun H."/>
            <person name="Tunlid A."/>
            <person name="Henrissat B."/>
            <person name="Grigoriev I.V."/>
            <person name="Hibbett D.S."/>
            <person name="Martin F."/>
            <person name="Nordberg H.P."/>
            <person name="Cantor M.N."/>
            <person name="Hua S.X."/>
        </authorList>
    </citation>
    <scope>NUCLEOTIDE SEQUENCE [LARGE SCALE GENOMIC DNA]</scope>
    <source>
        <strain evidence="7 8">Foug A</strain>
    </source>
</reference>
<dbReference type="HOGENOM" id="CLU_017517_1_0_1"/>
<feature type="transmembrane region" description="Helical" evidence="6">
    <location>
        <begin position="282"/>
        <end position="302"/>
    </location>
</feature>
<feature type="transmembrane region" description="Helical" evidence="6">
    <location>
        <begin position="184"/>
        <end position="205"/>
    </location>
</feature>
<comment type="subcellular location">
    <subcellularLocation>
        <location evidence="1">Membrane</location>
        <topology evidence="1">Multi-pass membrane protein</topology>
    </subcellularLocation>
</comment>
<dbReference type="Gene3D" id="1.20.1250.20">
    <property type="entry name" value="MFS general substrate transporter like domains"/>
    <property type="match status" value="1"/>
</dbReference>
<name>A0A0C3E653_9AGAM</name>
<dbReference type="GO" id="GO:0016020">
    <property type="term" value="C:membrane"/>
    <property type="evidence" value="ECO:0007669"/>
    <property type="project" value="UniProtKB-SubCell"/>
</dbReference>
<dbReference type="GO" id="GO:0022857">
    <property type="term" value="F:transmembrane transporter activity"/>
    <property type="evidence" value="ECO:0007669"/>
    <property type="project" value="InterPro"/>
</dbReference>
<feature type="region of interest" description="Disordered" evidence="5">
    <location>
        <begin position="1"/>
        <end position="31"/>
    </location>
</feature>
<evidence type="ECO:0008006" key="9">
    <source>
        <dbReference type="Google" id="ProtNLM"/>
    </source>
</evidence>
<dbReference type="PANTHER" id="PTHR23507:SF1">
    <property type="entry name" value="FI18259P1-RELATED"/>
    <property type="match status" value="1"/>
</dbReference>
<proteinExistence type="predicted"/>
<keyword evidence="4 6" id="KW-0472">Membrane</keyword>
<dbReference type="InParanoid" id="A0A0C3E653"/>
<feature type="transmembrane region" description="Helical" evidence="6">
    <location>
        <begin position="558"/>
        <end position="580"/>
    </location>
</feature>
<sequence>MSPSRTSSETPHSGHRGDDVGTSAIDDSGDHANEVTSWKRLPWWKRPSPYWLVFGAPLSSIGYSAAFAPRVEVYTQLACRVHKPVYFPGSPSSVFSQPLISHVARVSITSPTKTGAVGDPSYLFIPNATYEDPETRKKCATDPDVQAKVARLSATLSTTMGILSCLVTGWWGSFCDRYGRRVGLVASIVGLLLTELVFIITANFVDYLPGNYWFLLTGFVIEGLLGSMPAGFAANHAYVADTTDPPSRSRMFSLALGLIFVGFAVGPLIGGVTIRMTGSTLSVFYLAATLHSIYILLLVFVLPESLTKVRAHNARLRHKAEKEMNMGASTGSRILKDVTRFLDAMAVLRPRDTIDGNPLRRHKKDWSLFLVAICYATSTSVVSMLPFVLQYGVATFAWSSETANYYVASGGVSRALVLVVLVPLTIKYLKGSKAGHTDTVRDLDEPHQETPFNSSHTDSRSRSRSQQSLIRKLSSTPTQSFKVDVILARGALAIEICGYLLMAATTSEVLFVIGTIMGSASVAVPPICQAVAVEIYSSADTTGMGTDVRRGQGEVGRLFGAMSVLQALATQIIGPAVYGFVYSRTVATFPQAIMLVSASSFTVASILLALVKVPSGGPVLGRDTEDGEGVDDGESEGVRGLLVNVAEGRVVS</sequence>
<dbReference type="FunCoup" id="A0A0C3E653">
    <property type="interactions" value="34"/>
</dbReference>
<dbReference type="AlphaFoldDB" id="A0A0C3E653"/>
<feature type="region of interest" description="Disordered" evidence="5">
    <location>
        <begin position="436"/>
        <end position="473"/>
    </location>
</feature>
<accession>A0A0C3E653</accession>
<keyword evidence="3 6" id="KW-1133">Transmembrane helix</keyword>
<keyword evidence="8" id="KW-1185">Reference proteome</keyword>
<feature type="transmembrane region" description="Helical" evidence="6">
    <location>
        <begin position="152"/>
        <end position="172"/>
    </location>
</feature>
<organism evidence="7 8">
    <name type="scientific">Scleroderma citrinum Foug A</name>
    <dbReference type="NCBI Taxonomy" id="1036808"/>
    <lineage>
        <taxon>Eukaryota</taxon>
        <taxon>Fungi</taxon>
        <taxon>Dikarya</taxon>
        <taxon>Basidiomycota</taxon>
        <taxon>Agaricomycotina</taxon>
        <taxon>Agaricomycetes</taxon>
        <taxon>Agaricomycetidae</taxon>
        <taxon>Boletales</taxon>
        <taxon>Sclerodermatineae</taxon>
        <taxon>Sclerodermataceae</taxon>
        <taxon>Scleroderma</taxon>
    </lineage>
</organism>
<feature type="transmembrane region" description="Helical" evidence="6">
    <location>
        <begin position="405"/>
        <end position="426"/>
    </location>
</feature>
<evidence type="ECO:0000313" key="8">
    <source>
        <dbReference type="Proteomes" id="UP000053989"/>
    </source>
</evidence>
<feature type="transmembrane region" description="Helical" evidence="6">
    <location>
        <begin position="211"/>
        <end position="239"/>
    </location>
</feature>
<evidence type="ECO:0000256" key="1">
    <source>
        <dbReference type="ARBA" id="ARBA00004141"/>
    </source>
</evidence>
<evidence type="ECO:0000256" key="6">
    <source>
        <dbReference type="SAM" id="Phobius"/>
    </source>
</evidence>
<evidence type="ECO:0000256" key="2">
    <source>
        <dbReference type="ARBA" id="ARBA00022692"/>
    </source>
</evidence>
<feature type="compositionally biased region" description="Basic and acidic residues" evidence="5">
    <location>
        <begin position="436"/>
        <end position="448"/>
    </location>
</feature>
<protein>
    <recommendedName>
        <fullName evidence="9">Major facilitator superfamily (MFS) profile domain-containing protein</fullName>
    </recommendedName>
</protein>
<dbReference type="OrthoDB" id="3026777at2759"/>
<dbReference type="Proteomes" id="UP000053989">
    <property type="component" value="Unassembled WGS sequence"/>
</dbReference>
<evidence type="ECO:0000313" key="7">
    <source>
        <dbReference type="EMBL" id="KIM68260.1"/>
    </source>
</evidence>
<feature type="transmembrane region" description="Helical" evidence="6">
    <location>
        <begin position="368"/>
        <end position="393"/>
    </location>
</feature>
<evidence type="ECO:0000256" key="4">
    <source>
        <dbReference type="ARBA" id="ARBA00023136"/>
    </source>
</evidence>
<dbReference type="InterPro" id="IPR011701">
    <property type="entry name" value="MFS"/>
</dbReference>
<dbReference type="PANTHER" id="PTHR23507">
    <property type="entry name" value="ZGC:174356"/>
    <property type="match status" value="1"/>
</dbReference>
<dbReference type="Pfam" id="PF07690">
    <property type="entry name" value="MFS_1"/>
    <property type="match status" value="1"/>
</dbReference>
<feature type="transmembrane region" description="Helical" evidence="6">
    <location>
        <begin position="592"/>
        <end position="611"/>
    </location>
</feature>